<keyword evidence="4" id="KW-1185">Reference proteome</keyword>
<dbReference type="WormBase" id="Y105E8A.27">
    <property type="protein sequence ID" value="CE34222"/>
    <property type="gene ID" value="WBGene00013684"/>
</dbReference>
<feature type="transmembrane region" description="Helical" evidence="1">
    <location>
        <begin position="222"/>
        <end position="241"/>
    </location>
</feature>
<dbReference type="AGR" id="WB:WBGene00013684"/>
<feature type="transmembrane region" description="Helical" evidence="1">
    <location>
        <begin position="135"/>
        <end position="155"/>
    </location>
</feature>
<dbReference type="HOGENOM" id="CLU_1070526_0_0_1"/>
<dbReference type="eggNOG" id="ENOG502THI2">
    <property type="taxonomic scope" value="Eukaryota"/>
</dbReference>
<evidence type="ECO:0000256" key="2">
    <source>
        <dbReference type="SAM" id="SignalP"/>
    </source>
</evidence>
<dbReference type="OrthoDB" id="5832387at2759"/>
<dbReference type="OMA" id="CINYVPH"/>
<organism evidence="3 4">
    <name type="scientific">Caenorhabditis elegans</name>
    <dbReference type="NCBI Taxonomy" id="6239"/>
    <lineage>
        <taxon>Eukaryota</taxon>
        <taxon>Metazoa</taxon>
        <taxon>Ecdysozoa</taxon>
        <taxon>Nematoda</taxon>
        <taxon>Chromadorea</taxon>
        <taxon>Rhabditida</taxon>
        <taxon>Rhabditina</taxon>
        <taxon>Rhabditomorpha</taxon>
        <taxon>Rhabditoidea</taxon>
        <taxon>Rhabditidae</taxon>
        <taxon>Peloderinae</taxon>
        <taxon>Caenorhabditis</taxon>
    </lineage>
</organism>
<gene>
    <name evidence="3" type="ORF">CELE_Y105E8A.27</name>
    <name evidence="3 5" type="ORF">Y105E8A.27</name>
</gene>
<protein>
    <submittedName>
        <fullName evidence="3">Transmembrane protein 47</fullName>
    </submittedName>
</protein>
<dbReference type="UCSC" id="Y105E8A.27">
    <property type="organism name" value="c. elegans"/>
</dbReference>
<evidence type="ECO:0000313" key="5">
    <source>
        <dbReference type="WormBase" id="Y105E8A.27"/>
    </source>
</evidence>
<evidence type="ECO:0000256" key="1">
    <source>
        <dbReference type="SAM" id="Phobius"/>
    </source>
</evidence>
<dbReference type="GeneID" id="3565398"/>
<keyword evidence="1" id="KW-0472">Membrane</keyword>
<dbReference type="RefSeq" id="NP_001021687.1">
    <property type="nucleotide sequence ID" value="NM_001026516.3"/>
</dbReference>
<dbReference type="CTD" id="3565398"/>
<dbReference type="AlphaFoldDB" id="Q7YTU3"/>
<feature type="transmembrane region" description="Helical" evidence="1">
    <location>
        <begin position="162"/>
        <end position="185"/>
    </location>
</feature>
<accession>Q7YTU3</accession>
<dbReference type="FunCoup" id="Q7YTU3">
    <property type="interactions" value="252"/>
</dbReference>
<dbReference type="Bgee" id="WBGene00013684">
    <property type="expression patterns" value="Expressed in adult organism and 1 other cell type or tissue"/>
</dbReference>
<name>Q7YTU3_CAEEL</name>
<dbReference type="PaxDb" id="6239-Y105E8A.27"/>
<dbReference type="Proteomes" id="UP000001940">
    <property type="component" value="Chromosome I"/>
</dbReference>
<dbReference type="EMBL" id="BX284601">
    <property type="protein sequence ID" value="CAD92402.1"/>
    <property type="molecule type" value="Genomic_DNA"/>
</dbReference>
<dbReference type="KEGG" id="cel:CELE_Y105E8A.27"/>
<dbReference type="InParanoid" id="Q7YTU3"/>
<evidence type="ECO:0000313" key="3">
    <source>
        <dbReference type="EMBL" id="CAD92402.1"/>
    </source>
</evidence>
<keyword evidence="1 3" id="KW-0812">Transmembrane</keyword>
<feature type="signal peptide" evidence="2">
    <location>
        <begin position="1"/>
        <end position="18"/>
    </location>
</feature>
<reference evidence="3 4" key="1">
    <citation type="journal article" date="1998" name="Science">
        <title>Genome sequence of the nematode C. elegans: a platform for investigating biology.</title>
        <authorList>
            <consortium name="The C. elegans sequencing consortium"/>
            <person name="Sulson J.E."/>
            <person name="Waterston R."/>
        </authorList>
    </citation>
    <scope>NUCLEOTIDE SEQUENCE [LARGE SCALE GENOMIC DNA]</scope>
    <source>
        <strain evidence="3 4">Bristol N2</strain>
    </source>
</reference>
<feature type="chain" id="PRO_5004294929" evidence="2">
    <location>
        <begin position="19"/>
        <end position="260"/>
    </location>
</feature>
<sequence>MRLFVLLRSVFFVTLLAASLKFITHSQLCINYEPHDLWTFMDQCQESIQAIAQVSGLTHKLIPIKSTYALDKAEEILSSVPETMPHLENETIVGSHDWYRLDLKTDEQISINSKTCFEFTIHHILQDAEPKFSHIISPLRLTLILMVTSLLIAILDLSSRMFLVRVSVVQCIVHTVMQMVIWGSILLNMGWHRRVWQQNWLESGQTITEIPVYPEEWLCFEIYAFLLLLLPILDCVLFEHLRKKIRMMNSEGVYKCIQKQ</sequence>
<dbReference type="STRING" id="6239.Y105E8A.27.1"/>
<keyword evidence="1" id="KW-1133">Transmembrane helix</keyword>
<proteinExistence type="predicted"/>
<evidence type="ECO:0000313" key="4">
    <source>
        <dbReference type="Proteomes" id="UP000001940"/>
    </source>
</evidence>
<keyword evidence="2" id="KW-0732">Signal</keyword>